<dbReference type="InterPro" id="IPR004358">
    <property type="entry name" value="Sig_transdc_His_kin-like_C"/>
</dbReference>
<feature type="coiled-coil region" evidence="3">
    <location>
        <begin position="289"/>
        <end position="316"/>
    </location>
</feature>
<keyword evidence="4" id="KW-0472">Membrane</keyword>
<dbReference type="SUPFAM" id="SSF53850">
    <property type="entry name" value="Periplasmic binding protein-like II"/>
    <property type="match status" value="1"/>
</dbReference>
<dbReference type="CDD" id="cd13704">
    <property type="entry name" value="PBP2_HisK"/>
    <property type="match status" value="1"/>
</dbReference>
<evidence type="ECO:0000256" key="2">
    <source>
        <dbReference type="ARBA" id="ARBA00012438"/>
    </source>
</evidence>
<evidence type="ECO:0000259" key="6">
    <source>
        <dbReference type="PROSITE" id="PS50109"/>
    </source>
</evidence>
<dbReference type="PROSITE" id="PS50109">
    <property type="entry name" value="HIS_KIN"/>
    <property type="match status" value="1"/>
</dbReference>
<comment type="catalytic activity">
    <reaction evidence="1">
        <text>ATP + protein L-histidine = ADP + protein N-phospho-L-histidine.</text>
        <dbReference type="EC" id="2.7.13.3"/>
    </reaction>
</comment>
<dbReference type="SUPFAM" id="SSF47384">
    <property type="entry name" value="Homodimeric domain of signal transducing histidine kinase"/>
    <property type="match status" value="1"/>
</dbReference>
<dbReference type="GO" id="GO:0000155">
    <property type="term" value="F:phosphorelay sensor kinase activity"/>
    <property type="evidence" value="ECO:0007669"/>
    <property type="project" value="InterPro"/>
</dbReference>
<dbReference type="RefSeq" id="WP_133502289.1">
    <property type="nucleotide sequence ID" value="NZ_SNXC01000009.1"/>
</dbReference>
<dbReference type="Gene3D" id="3.30.565.10">
    <property type="entry name" value="Histidine kinase-like ATPase, C-terminal domain"/>
    <property type="match status" value="1"/>
</dbReference>
<keyword evidence="8" id="KW-1185">Reference proteome</keyword>
<organism evidence="7 8">
    <name type="scientific">Marinomonas balearica</name>
    <dbReference type="NCBI Taxonomy" id="491947"/>
    <lineage>
        <taxon>Bacteria</taxon>
        <taxon>Pseudomonadati</taxon>
        <taxon>Pseudomonadota</taxon>
        <taxon>Gammaproteobacteria</taxon>
        <taxon>Oceanospirillales</taxon>
        <taxon>Oceanospirillaceae</taxon>
        <taxon>Marinomonas</taxon>
    </lineage>
</organism>
<dbReference type="Pfam" id="PF02518">
    <property type="entry name" value="HATPase_c"/>
    <property type="match status" value="1"/>
</dbReference>
<sequence length="572" mass="63705">MKSIIKSLLVVLICTFMFASPNDINARDRERHIDKRTITIAADYNYPPYEFADKNGEPTGYTVDITNAIAEVMGFEVKIILTNWQEAYKGLKTGKYDVLQGIAFSEKRAEHILFSSPHSIANQSIFARKGAPEIQSISELSGKEVIVQNSSIMHEYLKEKIPKAIPIPTATHAEALRLLASGKHDFALTANLPSLYLSKELGLHNIHPAGRPVSGQRLGYGALPKNEDLIALFSEGLAILKNTGKQQEIYDKWLGALNEPKVQWKKLGQYALYTILVLIIILGAVTVWSAMLRKEVEKRSRQLKEQQEQLIQADKMTSLGVLVSGVAHEINNPTGLLLLNLPILKDAWHDILPILDEIYEKDQRLTIAGLPYPRLKSELPFLLEEMQMSSERIRNIVNDLKDFARAQPDEVVHEVDVNKLTNAAIRLVEKSIQKSVDHFTIHLDQFEPTIIANPQRIEQVIINLIINACDALQSSKKVNKTLEISTNFSLDKKEVYITIIDSGDGISPEDLPRLTDPFFTTKREMGGTGLGLSVSAGIIKAHKGRLTFESELGIGTTVTAILPGIEPAEISE</sequence>
<dbReference type="InterPro" id="IPR003594">
    <property type="entry name" value="HATPase_dom"/>
</dbReference>
<dbReference type="Proteomes" id="UP000294656">
    <property type="component" value="Unassembled WGS sequence"/>
</dbReference>
<dbReference type="SUPFAM" id="SSF55874">
    <property type="entry name" value="ATPase domain of HSP90 chaperone/DNA topoisomerase II/histidine kinase"/>
    <property type="match status" value="1"/>
</dbReference>
<feature type="transmembrane region" description="Helical" evidence="4">
    <location>
        <begin position="270"/>
        <end position="292"/>
    </location>
</feature>
<keyword evidence="5" id="KW-0732">Signal</keyword>
<dbReference type="EC" id="2.7.13.3" evidence="2"/>
<keyword evidence="3" id="KW-0175">Coiled coil</keyword>
<keyword evidence="7" id="KW-0808">Transferase</keyword>
<protein>
    <recommendedName>
        <fullName evidence="2">histidine kinase</fullName>
        <ecNumber evidence="2">2.7.13.3</ecNumber>
    </recommendedName>
</protein>
<dbReference type="EMBL" id="SNXC01000009">
    <property type="protein sequence ID" value="TDO99428.1"/>
    <property type="molecule type" value="Genomic_DNA"/>
</dbReference>
<dbReference type="InterPro" id="IPR005467">
    <property type="entry name" value="His_kinase_dom"/>
</dbReference>
<dbReference type="InterPro" id="IPR001638">
    <property type="entry name" value="Solute-binding_3/MltF_N"/>
</dbReference>
<evidence type="ECO:0000313" key="7">
    <source>
        <dbReference type="EMBL" id="TDO99428.1"/>
    </source>
</evidence>
<dbReference type="SMART" id="SM00387">
    <property type="entry name" value="HATPase_c"/>
    <property type="match status" value="1"/>
</dbReference>
<feature type="domain" description="Histidine kinase" evidence="6">
    <location>
        <begin position="325"/>
        <end position="566"/>
    </location>
</feature>
<dbReference type="AlphaFoldDB" id="A0A4R6MCP9"/>
<dbReference type="OrthoDB" id="1931120at2"/>
<dbReference type="InterPro" id="IPR036890">
    <property type="entry name" value="HATPase_C_sf"/>
</dbReference>
<evidence type="ECO:0000256" key="4">
    <source>
        <dbReference type="SAM" id="Phobius"/>
    </source>
</evidence>
<evidence type="ECO:0000256" key="5">
    <source>
        <dbReference type="SAM" id="SignalP"/>
    </source>
</evidence>
<evidence type="ECO:0000256" key="1">
    <source>
        <dbReference type="ARBA" id="ARBA00000085"/>
    </source>
</evidence>
<dbReference type="SMART" id="SM00062">
    <property type="entry name" value="PBPb"/>
    <property type="match status" value="1"/>
</dbReference>
<proteinExistence type="predicted"/>
<evidence type="ECO:0000313" key="8">
    <source>
        <dbReference type="Proteomes" id="UP000294656"/>
    </source>
</evidence>
<dbReference type="PRINTS" id="PR00344">
    <property type="entry name" value="BCTRLSENSOR"/>
</dbReference>
<feature type="chain" id="PRO_5020697889" description="histidine kinase" evidence="5">
    <location>
        <begin position="20"/>
        <end position="572"/>
    </location>
</feature>
<evidence type="ECO:0000256" key="3">
    <source>
        <dbReference type="SAM" id="Coils"/>
    </source>
</evidence>
<dbReference type="Pfam" id="PF00497">
    <property type="entry name" value="SBP_bac_3"/>
    <property type="match status" value="1"/>
</dbReference>
<dbReference type="InterPro" id="IPR036097">
    <property type="entry name" value="HisK_dim/P_sf"/>
</dbReference>
<accession>A0A4R6MCP9</accession>
<reference evidence="7 8" key="1">
    <citation type="submission" date="2019-03" db="EMBL/GenBank/DDBJ databases">
        <title>Genomic Encyclopedia of Type Strains, Phase III (KMG-III): the genomes of soil and plant-associated and newly described type strains.</title>
        <authorList>
            <person name="Whitman W."/>
        </authorList>
    </citation>
    <scope>NUCLEOTIDE SEQUENCE [LARGE SCALE GENOMIC DNA]</scope>
    <source>
        <strain evidence="7 8">CECT 7378</strain>
    </source>
</reference>
<dbReference type="PANTHER" id="PTHR43065">
    <property type="entry name" value="SENSOR HISTIDINE KINASE"/>
    <property type="match status" value="1"/>
</dbReference>
<name>A0A4R6MCP9_9GAMM</name>
<keyword evidence="4" id="KW-0812">Transmembrane</keyword>
<feature type="signal peptide" evidence="5">
    <location>
        <begin position="1"/>
        <end position="19"/>
    </location>
</feature>
<keyword evidence="4" id="KW-1133">Transmembrane helix</keyword>
<gene>
    <name evidence="7" type="ORF">DFP79_0410</name>
</gene>
<keyword evidence="7" id="KW-0418">Kinase</keyword>
<dbReference type="Gene3D" id="1.10.287.130">
    <property type="match status" value="1"/>
</dbReference>
<dbReference type="Gene3D" id="3.40.190.10">
    <property type="entry name" value="Periplasmic binding protein-like II"/>
    <property type="match status" value="2"/>
</dbReference>
<dbReference type="PANTHER" id="PTHR43065:SF42">
    <property type="entry name" value="TWO-COMPONENT SENSOR PPRA"/>
    <property type="match status" value="1"/>
</dbReference>
<comment type="caution">
    <text evidence="7">The sequence shown here is derived from an EMBL/GenBank/DDBJ whole genome shotgun (WGS) entry which is preliminary data.</text>
</comment>